<gene>
    <name evidence="1" type="ORF">SDC9_65843</name>
</gene>
<dbReference type="EMBL" id="VSSQ01003173">
    <property type="protein sequence ID" value="MPM19419.1"/>
    <property type="molecule type" value="Genomic_DNA"/>
</dbReference>
<dbReference type="AlphaFoldDB" id="A0A644XTK0"/>
<protein>
    <submittedName>
        <fullName evidence="1">Uncharacterized protein</fullName>
    </submittedName>
</protein>
<proteinExistence type="predicted"/>
<reference evidence="1" key="1">
    <citation type="submission" date="2019-08" db="EMBL/GenBank/DDBJ databases">
        <authorList>
            <person name="Kucharzyk K."/>
            <person name="Murdoch R.W."/>
            <person name="Higgins S."/>
            <person name="Loffler F."/>
        </authorList>
    </citation>
    <scope>NUCLEOTIDE SEQUENCE</scope>
</reference>
<comment type="caution">
    <text evidence="1">The sequence shown here is derived from an EMBL/GenBank/DDBJ whole genome shotgun (WGS) entry which is preliminary data.</text>
</comment>
<organism evidence="1">
    <name type="scientific">bioreactor metagenome</name>
    <dbReference type="NCBI Taxonomy" id="1076179"/>
    <lineage>
        <taxon>unclassified sequences</taxon>
        <taxon>metagenomes</taxon>
        <taxon>ecological metagenomes</taxon>
    </lineage>
</organism>
<accession>A0A644XTK0</accession>
<evidence type="ECO:0000313" key="1">
    <source>
        <dbReference type="EMBL" id="MPM19419.1"/>
    </source>
</evidence>
<name>A0A644XTK0_9ZZZZ</name>
<sequence>MQCTGRQHEDHFVLVADGLTRNAASTASLCAVNTGGNAFDVALLSEGDQNGFIGHQVFFFQFLVSFTLDLGTAFVAVFSGQLVEVSFDHFKHLLGVGQKFFQVGNTGEDLFIFRFDLLAFQSGQTA</sequence>